<dbReference type="RefSeq" id="WP_119484139.1">
    <property type="nucleotide sequence ID" value="NZ_QYJN01000001.1"/>
</dbReference>
<dbReference type="GO" id="GO:0003677">
    <property type="term" value="F:DNA binding"/>
    <property type="evidence" value="ECO:0007669"/>
    <property type="project" value="UniProtKB-KW"/>
</dbReference>
<proteinExistence type="predicted"/>
<keyword evidence="1" id="KW-0238">DNA-binding</keyword>
<dbReference type="Gene3D" id="1.10.150.20">
    <property type="entry name" value="5' to 3' exonuclease, C-terminal subdomain"/>
    <property type="match status" value="1"/>
</dbReference>
<gene>
    <name evidence="1" type="ORF">BUZ14_01875</name>
</gene>
<sequence>MGIDLPKIGKPATNALKGQGILSLEDVAHYDKTTLLGIHGIGPKAIDILDQALTEHGLNFKNILGQDLPFELVGDLKCDNAPKQRLMLDFLIASALVNKDKLLAVVSEDFIWKVPGAFELNGLNDFYDELSKHQVVIKQIVINDNISHGKVGSMHGEQLQSDGSKLWFADFFEFESHKKDAKIKTVTSYVIMSEGES</sequence>
<reference evidence="1 2" key="1">
    <citation type="journal article" date="2016" name="Front. Microbiol.">
        <title>Comprehensive Phylogenetic Analysis of Bovine Non-aureus Staphylococci Species Based on Whole-Genome Sequencing.</title>
        <authorList>
            <person name="Naushad S."/>
            <person name="Barkema H.W."/>
            <person name="Luby C."/>
            <person name="Condas L.A."/>
            <person name="Nobrega D.B."/>
            <person name="Carson D.A."/>
            <person name="De Buck J."/>
        </authorList>
    </citation>
    <scope>NUCLEOTIDE SEQUENCE [LARGE SCALE GENOMIC DNA]</scope>
    <source>
        <strain evidence="1 2">SNUC 4781</strain>
    </source>
</reference>
<name>A0A3A0VUQ4_STAGA</name>
<dbReference type="OrthoDB" id="6692273at2"/>
<dbReference type="Proteomes" id="UP000265541">
    <property type="component" value="Unassembled WGS sequence"/>
</dbReference>
<dbReference type="AlphaFoldDB" id="A0A3A0VUQ4"/>
<comment type="caution">
    <text evidence="1">The sequence shown here is derived from an EMBL/GenBank/DDBJ whole genome shotgun (WGS) entry which is preliminary data.</text>
</comment>
<dbReference type="Gene3D" id="3.10.450.50">
    <property type="match status" value="1"/>
</dbReference>
<dbReference type="SUPFAM" id="SSF47789">
    <property type="entry name" value="C-terminal domain of RNA polymerase alpha subunit"/>
    <property type="match status" value="1"/>
</dbReference>
<evidence type="ECO:0000313" key="2">
    <source>
        <dbReference type="Proteomes" id="UP000265541"/>
    </source>
</evidence>
<organism evidence="1 2">
    <name type="scientific">Staphylococcus gallinarum</name>
    <dbReference type="NCBI Taxonomy" id="1293"/>
    <lineage>
        <taxon>Bacteria</taxon>
        <taxon>Bacillati</taxon>
        <taxon>Bacillota</taxon>
        <taxon>Bacilli</taxon>
        <taxon>Bacillales</taxon>
        <taxon>Staphylococcaceae</taxon>
        <taxon>Staphylococcus</taxon>
    </lineage>
</organism>
<accession>A0A3A0VUQ4</accession>
<dbReference type="EMBL" id="QYJN01000001">
    <property type="protein sequence ID" value="RIP37326.1"/>
    <property type="molecule type" value="Genomic_DNA"/>
</dbReference>
<protein>
    <submittedName>
        <fullName evidence="1">DNA-binding protein</fullName>
    </submittedName>
</protein>
<evidence type="ECO:0000313" key="1">
    <source>
        <dbReference type="EMBL" id="RIP37326.1"/>
    </source>
</evidence>